<accession>A0A8H6IGS1</accession>
<dbReference type="Gene3D" id="1.20.1280.50">
    <property type="match status" value="1"/>
</dbReference>
<evidence type="ECO:0000256" key="1">
    <source>
        <dbReference type="SAM" id="MobiDB-lite"/>
    </source>
</evidence>
<organism evidence="2 3">
    <name type="scientific">Ephemerocybe angulata</name>
    <dbReference type="NCBI Taxonomy" id="980116"/>
    <lineage>
        <taxon>Eukaryota</taxon>
        <taxon>Fungi</taxon>
        <taxon>Dikarya</taxon>
        <taxon>Basidiomycota</taxon>
        <taxon>Agaricomycotina</taxon>
        <taxon>Agaricomycetes</taxon>
        <taxon>Agaricomycetidae</taxon>
        <taxon>Agaricales</taxon>
        <taxon>Agaricineae</taxon>
        <taxon>Psathyrellaceae</taxon>
        <taxon>Ephemerocybe</taxon>
    </lineage>
</organism>
<dbReference type="EMBL" id="JACGCI010000002">
    <property type="protein sequence ID" value="KAF6765355.1"/>
    <property type="molecule type" value="Genomic_DNA"/>
</dbReference>
<dbReference type="OrthoDB" id="3122090at2759"/>
<proteinExistence type="predicted"/>
<protein>
    <recommendedName>
        <fullName evidence="4">F-box domain-containing protein</fullName>
    </recommendedName>
</protein>
<name>A0A8H6IGS1_9AGAR</name>
<reference evidence="2 3" key="1">
    <citation type="submission" date="2020-07" db="EMBL/GenBank/DDBJ databases">
        <title>Comparative genomics of pyrophilous fungi reveals a link between fire events and developmental genes.</title>
        <authorList>
            <consortium name="DOE Joint Genome Institute"/>
            <person name="Steindorff A.S."/>
            <person name="Carver A."/>
            <person name="Calhoun S."/>
            <person name="Stillman K."/>
            <person name="Liu H."/>
            <person name="Lipzen A."/>
            <person name="Pangilinan J."/>
            <person name="Labutti K."/>
            <person name="Bruns T.D."/>
            <person name="Grigoriev I.V."/>
        </authorList>
    </citation>
    <scope>NUCLEOTIDE SEQUENCE [LARGE SCALE GENOMIC DNA]</scope>
    <source>
        <strain evidence="2 3">CBS 144469</strain>
    </source>
</reference>
<dbReference type="SUPFAM" id="SSF81383">
    <property type="entry name" value="F-box domain"/>
    <property type="match status" value="1"/>
</dbReference>
<feature type="region of interest" description="Disordered" evidence="1">
    <location>
        <begin position="1"/>
        <end position="30"/>
    </location>
</feature>
<comment type="caution">
    <text evidence="2">The sequence shown here is derived from an EMBL/GenBank/DDBJ whole genome shotgun (WGS) entry which is preliminary data.</text>
</comment>
<evidence type="ECO:0008006" key="4">
    <source>
        <dbReference type="Google" id="ProtNLM"/>
    </source>
</evidence>
<feature type="compositionally biased region" description="Polar residues" evidence="1">
    <location>
        <begin position="17"/>
        <end position="28"/>
    </location>
</feature>
<dbReference type="Proteomes" id="UP000521943">
    <property type="component" value="Unassembled WGS sequence"/>
</dbReference>
<evidence type="ECO:0000313" key="2">
    <source>
        <dbReference type="EMBL" id="KAF6765355.1"/>
    </source>
</evidence>
<evidence type="ECO:0000313" key="3">
    <source>
        <dbReference type="Proteomes" id="UP000521943"/>
    </source>
</evidence>
<gene>
    <name evidence="2" type="ORF">DFP72DRAFT_1057949</name>
</gene>
<dbReference type="AlphaFoldDB" id="A0A8H6IGS1"/>
<sequence length="549" mass="59964">MVMNTASSEPGIVVDGHTSQGAEQSSTLPGRAEGRIQSLHNDILVEIFEQVVNTMEGVTSRLDEGVFFSDPSPLSTHIPPSSISGTASIYNLALVCRTWYAILASQPSFWTTIVARTTPRTPTADASMDFPNITARLLRSRRLAIFVYLLRQEGPADATTSIEDERSTVRALLRSLGSDMDRVASLVVQTVHASSLPDGPGILSLCGHGSMKRIVLNAAVGSPDNGEAAINRFRIPTAMRSLNSHLSYFSVDGMSILALLDCGAEESVDVVYMALHRLSVLAITNLSLAGASRMESKLFTFLHALTYLVSLSFDNFKILHQTSDDTPPTALIGLYVHVLKIRNTHRGSLAYLLQRVPTARKVDLIRCSFEGSASVPSTIRQCEALTLDDTLPPGLARIPRTIPPSPGIILSPPTLRLIINGKVLLSILNLLATPHEYNLLLSVHYVTHFSIKNLRYYTPGFSEAKLEGLFELIGFMTRLQELTLDSFRVRSPFTYPPFRRSLLGIHVGRLILLNTDSASLKFILECVLDAKVLIVDGKIVETPSAFSAV</sequence>
<dbReference type="InterPro" id="IPR036047">
    <property type="entry name" value="F-box-like_dom_sf"/>
</dbReference>
<keyword evidence="3" id="KW-1185">Reference proteome</keyword>